<dbReference type="Gene3D" id="3.40.50.300">
    <property type="entry name" value="P-loop containing nucleotide triphosphate hydrolases"/>
    <property type="match status" value="1"/>
</dbReference>
<evidence type="ECO:0000313" key="2">
    <source>
        <dbReference type="Proteomes" id="UP000663903"/>
    </source>
</evidence>
<dbReference type="InterPro" id="IPR052732">
    <property type="entry name" value="Cell-binding_unc_protein"/>
</dbReference>
<dbReference type="PANTHER" id="PTHR43883:SF1">
    <property type="entry name" value="GLUCONOKINASE"/>
    <property type="match status" value="1"/>
</dbReference>
<name>A0A975CGI6_9BURK</name>
<dbReference type="Pfam" id="PF13671">
    <property type="entry name" value="AAA_33"/>
    <property type="match status" value="1"/>
</dbReference>
<dbReference type="Proteomes" id="UP000663903">
    <property type="component" value="Chromosome"/>
</dbReference>
<proteinExistence type="predicted"/>
<gene>
    <name evidence="1" type="ORF">J1M35_03710</name>
</gene>
<sequence length="537" mass="58148">MYTPAGFQRDKNHALGCAHQVEHVTTAAGTSPPPLVHALRRSLGAGTELIETHISWLLLAGDDAYKLKKPLTLDFLDFSHLDQRRAACAQELRINRRTAPDLYLGMLPVTGTPEAPRLGGTGAPIDWAVHMRRFPAGALLARRAARGSLRAGHIDALAREIAAFQARADVAPPGSPHGDAAPLAQLAQDNFKSLLSLQRLSDKREQLLKLQQWTVCEGARLAPLMAARHAAGHVREGHGDLHLGNLLWLGGRPVLFDAIEFNPQLRWIDTAADIAFLLMDLHAHGLAPLAWRFLNTWLEQTGDFGAVARLRYDAVYRALVRAKVAALHVAQGDDGKAEEQAAHYVNLATCLATPRRPWLALTLGVSGSGKSSQTQPLIEQHGLVRVRADVERKRLFGLAPEASSASVPGGIYGEATSDRVFARLLDVARGALLAGQPVLVDATFIRRARRAPFIALAESLGVPWRILAFDAPEDVLRERVRQRQAAGGDASEAGEQVLASQLAHRDPLTRAEAAHALRIDTRAAVDWAAWGHALPAG</sequence>
<dbReference type="InterPro" id="IPR027417">
    <property type="entry name" value="P-loop_NTPase"/>
</dbReference>
<dbReference type="InterPro" id="IPR011009">
    <property type="entry name" value="Kinase-like_dom_sf"/>
</dbReference>
<dbReference type="AlphaFoldDB" id="A0A975CGI6"/>
<accession>A0A975CGI6</accession>
<dbReference type="PANTHER" id="PTHR43883">
    <property type="entry name" value="SLR0207 PROTEIN"/>
    <property type="match status" value="1"/>
</dbReference>
<evidence type="ECO:0000313" key="1">
    <source>
        <dbReference type="EMBL" id="QTD46028.1"/>
    </source>
</evidence>
<dbReference type="SUPFAM" id="SSF52540">
    <property type="entry name" value="P-loop containing nucleoside triphosphate hydrolases"/>
    <property type="match status" value="1"/>
</dbReference>
<dbReference type="EMBL" id="CP071796">
    <property type="protein sequence ID" value="QTD46028.1"/>
    <property type="molecule type" value="Genomic_DNA"/>
</dbReference>
<protein>
    <submittedName>
        <fullName evidence="1">AAA family ATPase</fullName>
    </submittedName>
</protein>
<keyword evidence="2" id="KW-1185">Reference proteome</keyword>
<reference evidence="1" key="1">
    <citation type="submission" date="2021-03" db="EMBL/GenBank/DDBJ databases">
        <title>Ottowia sp. 27C isolated from the cloaca of a Giant Asian pond turtle (Heosemys grandis).</title>
        <authorList>
            <person name="Spergser J."/>
            <person name="Busse H.-J."/>
        </authorList>
    </citation>
    <scope>NUCLEOTIDE SEQUENCE</scope>
    <source>
        <strain evidence="1">27C</strain>
    </source>
</reference>
<dbReference type="KEGG" id="otd:J1M35_03710"/>
<organism evidence="1 2">
    <name type="scientific">Ottowia testudinis</name>
    <dbReference type="NCBI Taxonomy" id="2816950"/>
    <lineage>
        <taxon>Bacteria</taxon>
        <taxon>Pseudomonadati</taxon>
        <taxon>Pseudomonadota</taxon>
        <taxon>Betaproteobacteria</taxon>
        <taxon>Burkholderiales</taxon>
        <taxon>Comamonadaceae</taxon>
        <taxon>Ottowia</taxon>
    </lineage>
</organism>
<dbReference type="RefSeq" id="WP_208009916.1">
    <property type="nucleotide sequence ID" value="NZ_CP071796.1"/>
</dbReference>
<dbReference type="SUPFAM" id="SSF56112">
    <property type="entry name" value="Protein kinase-like (PK-like)"/>
    <property type="match status" value="1"/>
</dbReference>